<dbReference type="PROSITE" id="PS00198">
    <property type="entry name" value="4FE4S_FER_1"/>
    <property type="match status" value="1"/>
</dbReference>
<dbReference type="GO" id="GO:0003954">
    <property type="term" value="F:NADH dehydrogenase activity"/>
    <property type="evidence" value="ECO:0007669"/>
    <property type="project" value="TreeGrafter"/>
</dbReference>
<keyword evidence="3" id="KW-0677">Repeat</keyword>
<sequence>MLEILKRRFRAGIVTTGYPAVPDIAPPGFRGKPELSGDRCAYCGDCVSACPPGVISLEKAEGEEALTLSYCGCIFCGRCEEVCPYGAVRLTQEYELASKTKDDLQTIIRRKI</sequence>
<organism evidence="7 8">
    <name type="scientific">Candidatus Methanoperedens nitratireducens</name>
    <dbReference type="NCBI Taxonomy" id="1392998"/>
    <lineage>
        <taxon>Archaea</taxon>
        <taxon>Methanobacteriati</taxon>
        <taxon>Methanobacteriota</taxon>
        <taxon>Stenosarchaea group</taxon>
        <taxon>Methanomicrobia</taxon>
        <taxon>Methanosarcinales</taxon>
        <taxon>ANME-2 cluster</taxon>
        <taxon>Candidatus Methanoperedentaceae</taxon>
        <taxon>Candidatus Methanoperedens</taxon>
    </lineage>
</organism>
<dbReference type="Pfam" id="PF12838">
    <property type="entry name" value="Fer4_7"/>
    <property type="match status" value="1"/>
</dbReference>
<keyword evidence="2" id="KW-0479">Metal-binding</keyword>
<dbReference type="InterPro" id="IPR010226">
    <property type="entry name" value="NADH_quinone_OxRdtase_chainI"/>
</dbReference>
<keyword evidence="1" id="KW-0004">4Fe-4S</keyword>
<feature type="domain" description="4Fe-4S ferredoxin-type" evidence="6">
    <location>
        <begin position="31"/>
        <end position="60"/>
    </location>
</feature>
<dbReference type="InterPro" id="IPR017900">
    <property type="entry name" value="4Fe4S_Fe_S_CS"/>
</dbReference>
<proteinExistence type="predicted"/>
<evidence type="ECO:0000259" key="6">
    <source>
        <dbReference type="PROSITE" id="PS51379"/>
    </source>
</evidence>
<evidence type="ECO:0000313" key="8">
    <source>
        <dbReference type="Proteomes" id="UP000218615"/>
    </source>
</evidence>
<dbReference type="AlphaFoldDB" id="A0A284VT90"/>
<evidence type="ECO:0000256" key="3">
    <source>
        <dbReference type="ARBA" id="ARBA00022737"/>
    </source>
</evidence>
<dbReference type="GO" id="GO:0009060">
    <property type="term" value="P:aerobic respiration"/>
    <property type="evidence" value="ECO:0007669"/>
    <property type="project" value="TreeGrafter"/>
</dbReference>
<dbReference type="GO" id="GO:0046872">
    <property type="term" value="F:metal ion binding"/>
    <property type="evidence" value="ECO:0007669"/>
    <property type="project" value="UniProtKB-KW"/>
</dbReference>
<dbReference type="SUPFAM" id="SSF54862">
    <property type="entry name" value="4Fe-4S ferredoxins"/>
    <property type="match status" value="1"/>
</dbReference>
<accession>A0A284VT90</accession>
<dbReference type="Proteomes" id="UP000218615">
    <property type="component" value="Unassembled WGS sequence"/>
</dbReference>
<keyword evidence="4" id="KW-0408">Iron</keyword>
<dbReference type="GO" id="GO:0051539">
    <property type="term" value="F:4 iron, 4 sulfur cluster binding"/>
    <property type="evidence" value="ECO:0007669"/>
    <property type="project" value="UniProtKB-KW"/>
</dbReference>
<dbReference type="Gene3D" id="3.30.70.3270">
    <property type="match status" value="1"/>
</dbReference>
<evidence type="ECO:0000256" key="5">
    <source>
        <dbReference type="ARBA" id="ARBA00023014"/>
    </source>
</evidence>
<dbReference type="GO" id="GO:0016020">
    <property type="term" value="C:membrane"/>
    <property type="evidence" value="ECO:0007669"/>
    <property type="project" value="InterPro"/>
</dbReference>
<evidence type="ECO:0000256" key="4">
    <source>
        <dbReference type="ARBA" id="ARBA00023004"/>
    </source>
</evidence>
<gene>
    <name evidence="7" type="ORF">MNV_700072</name>
</gene>
<evidence type="ECO:0000256" key="2">
    <source>
        <dbReference type="ARBA" id="ARBA00022723"/>
    </source>
</evidence>
<dbReference type="RefSeq" id="WP_218838052.1">
    <property type="nucleotide sequence ID" value="NZ_FZMP01000219.1"/>
</dbReference>
<dbReference type="PROSITE" id="PS51379">
    <property type="entry name" value="4FE4S_FER_2"/>
    <property type="match status" value="2"/>
</dbReference>
<evidence type="ECO:0000256" key="1">
    <source>
        <dbReference type="ARBA" id="ARBA00022485"/>
    </source>
</evidence>
<dbReference type="OrthoDB" id="23478at2157"/>
<feature type="domain" description="4Fe-4S ferredoxin-type" evidence="6">
    <location>
        <begin position="64"/>
        <end position="93"/>
    </location>
</feature>
<keyword evidence="5" id="KW-0411">Iron-sulfur</keyword>
<dbReference type="PANTHER" id="PTHR10849:SF35">
    <property type="entry name" value="FORMATE HYDROGENLYASE SUBUNIT 6-RELATED"/>
    <property type="match status" value="1"/>
</dbReference>
<protein>
    <submittedName>
        <fullName evidence="7">Hydrogenase 4, Fe-S subunit</fullName>
    </submittedName>
</protein>
<dbReference type="InterPro" id="IPR017896">
    <property type="entry name" value="4Fe4S_Fe-S-bd"/>
</dbReference>
<keyword evidence="8" id="KW-1185">Reference proteome</keyword>
<reference evidence="8" key="1">
    <citation type="submission" date="2017-06" db="EMBL/GenBank/DDBJ databases">
        <authorList>
            <person name="Cremers G."/>
        </authorList>
    </citation>
    <scope>NUCLEOTIDE SEQUENCE [LARGE SCALE GENOMIC DNA]</scope>
</reference>
<dbReference type="EMBL" id="FZMP01000219">
    <property type="protein sequence ID" value="SNQ62418.1"/>
    <property type="molecule type" value="Genomic_DNA"/>
</dbReference>
<name>A0A284VT90_9EURY</name>
<dbReference type="PANTHER" id="PTHR10849">
    <property type="entry name" value="NADH DEHYDROGENASE UBIQUINONE IRON-SULFUR PROTEIN 8, MITOCHONDRIAL"/>
    <property type="match status" value="1"/>
</dbReference>
<evidence type="ECO:0000313" key="7">
    <source>
        <dbReference type="EMBL" id="SNQ62418.1"/>
    </source>
</evidence>